<dbReference type="PANTHER" id="PTHR33619:SF3">
    <property type="entry name" value="POLYSACCHARIDE EXPORT PROTEIN GFCE-RELATED"/>
    <property type="match status" value="1"/>
</dbReference>
<protein>
    <recommendedName>
        <fullName evidence="2">Soluble ligand binding domain-containing protein</fullName>
    </recommendedName>
</protein>
<keyword evidence="1" id="KW-0472">Membrane</keyword>
<name>A0A366HGI6_9BACT</name>
<evidence type="ECO:0000313" key="3">
    <source>
        <dbReference type="EMBL" id="RBP41180.1"/>
    </source>
</evidence>
<dbReference type="Gene3D" id="3.10.560.10">
    <property type="entry name" value="Outer membrane lipoprotein wza domain like"/>
    <property type="match status" value="1"/>
</dbReference>
<reference evidence="3 4" key="1">
    <citation type="submission" date="2018-06" db="EMBL/GenBank/DDBJ databases">
        <title>Genomic Encyclopedia of Type Strains, Phase IV (KMG-IV): sequencing the most valuable type-strain genomes for metagenomic binning, comparative biology and taxonomic classification.</title>
        <authorList>
            <person name="Goeker M."/>
        </authorList>
    </citation>
    <scope>NUCLEOTIDE SEQUENCE [LARGE SCALE GENOMIC DNA]</scope>
    <source>
        <strain evidence="3 4">DSM 25532</strain>
    </source>
</reference>
<keyword evidence="1" id="KW-0812">Transmembrane</keyword>
<gene>
    <name evidence="3" type="ORF">DES53_1079</name>
</gene>
<dbReference type="RefSeq" id="WP_211325607.1">
    <property type="nucleotide sequence ID" value="NZ_QNRR01000007.1"/>
</dbReference>
<feature type="domain" description="Soluble ligand binding" evidence="2">
    <location>
        <begin position="70"/>
        <end position="123"/>
    </location>
</feature>
<keyword evidence="4" id="KW-1185">Reference proteome</keyword>
<dbReference type="Proteomes" id="UP000253426">
    <property type="component" value="Unassembled WGS sequence"/>
</dbReference>
<evidence type="ECO:0000256" key="1">
    <source>
        <dbReference type="SAM" id="Phobius"/>
    </source>
</evidence>
<feature type="transmembrane region" description="Helical" evidence="1">
    <location>
        <begin position="23"/>
        <end position="45"/>
    </location>
</feature>
<dbReference type="Pfam" id="PF10531">
    <property type="entry name" value="SLBB"/>
    <property type="match status" value="1"/>
</dbReference>
<evidence type="ECO:0000259" key="2">
    <source>
        <dbReference type="Pfam" id="PF10531"/>
    </source>
</evidence>
<dbReference type="AlphaFoldDB" id="A0A366HGI6"/>
<organism evidence="3 4">
    <name type="scientific">Roseimicrobium gellanilyticum</name>
    <dbReference type="NCBI Taxonomy" id="748857"/>
    <lineage>
        <taxon>Bacteria</taxon>
        <taxon>Pseudomonadati</taxon>
        <taxon>Verrucomicrobiota</taxon>
        <taxon>Verrucomicrobiia</taxon>
        <taxon>Verrucomicrobiales</taxon>
        <taxon>Verrucomicrobiaceae</taxon>
        <taxon>Roseimicrobium</taxon>
    </lineage>
</organism>
<dbReference type="EMBL" id="QNRR01000007">
    <property type="protein sequence ID" value="RBP41180.1"/>
    <property type="molecule type" value="Genomic_DNA"/>
</dbReference>
<sequence>MEVPAPTQSPSGPSSPKGTQGRLWFWVGLTIVALVAGVMSLPYVASTQTPATPPSPSPPRSAGAGAAGPYITVYGEVKHQGRYDFVTGEMVGGAILRVGGFSTKAKDKAVKVVRKVPGKGNVTIVVNLRDVFSGKAPGKDIPLIAGDTVIVEEKLINF</sequence>
<dbReference type="GO" id="GO:0015159">
    <property type="term" value="F:polysaccharide transmembrane transporter activity"/>
    <property type="evidence" value="ECO:0007669"/>
    <property type="project" value="InterPro"/>
</dbReference>
<keyword evidence="1" id="KW-1133">Transmembrane helix</keyword>
<dbReference type="InterPro" id="IPR049712">
    <property type="entry name" value="Poly_export"/>
</dbReference>
<proteinExistence type="predicted"/>
<dbReference type="InterPro" id="IPR019554">
    <property type="entry name" value="Soluble_ligand-bd"/>
</dbReference>
<accession>A0A366HGI6</accession>
<dbReference type="PANTHER" id="PTHR33619">
    <property type="entry name" value="POLYSACCHARIDE EXPORT PROTEIN GFCE-RELATED"/>
    <property type="match status" value="1"/>
</dbReference>
<evidence type="ECO:0000313" key="4">
    <source>
        <dbReference type="Proteomes" id="UP000253426"/>
    </source>
</evidence>
<comment type="caution">
    <text evidence="3">The sequence shown here is derived from an EMBL/GenBank/DDBJ whole genome shotgun (WGS) entry which is preliminary data.</text>
</comment>